<dbReference type="InterPro" id="IPR002938">
    <property type="entry name" value="FAD-bd"/>
</dbReference>
<dbReference type="GeneID" id="63828212"/>
<keyword evidence="1" id="KW-0285">Flavoprotein</keyword>
<evidence type="ECO:0000256" key="4">
    <source>
        <dbReference type="SAM" id="Phobius"/>
    </source>
</evidence>
<accession>A0A165F7E8</accession>
<keyword evidence="4" id="KW-0472">Membrane</keyword>
<evidence type="ECO:0000256" key="2">
    <source>
        <dbReference type="ARBA" id="ARBA00022827"/>
    </source>
</evidence>
<keyword evidence="3" id="KW-0560">Oxidoreductase</keyword>
<keyword evidence="4" id="KW-0812">Transmembrane</keyword>
<feature type="domain" description="FAD-binding" evidence="5">
    <location>
        <begin position="12"/>
        <end position="384"/>
    </location>
</feature>
<dbReference type="GO" id="GO:0044550">
    <property type="term" value="P:secondary metabolite biosynthetic process"/>
    <property type="evidence" value="ECO:0007669"/>
    <property type="project" value="TreeGrafter"/>
</dbReference>
<dbReference type="SUPFAM" id="SSF51905">
    <property type="entry name" value="FAD/NAD(P)-binding domain"/>
    <property type="match status" value="1"/>
</dbReference>
<dbReference type="Pfam" id="PF01494">
    <property type="entry name" value="FAD_binding_3"/>
    <property type="match status" value="1"/>
</dbReference>
<evidence type="ECO:0000259" key="5">
    <source>
        <dbReference type="Pfam" id="PF01494"/>
    </source>
</evidence>
<keyword evidence="4" id="KW-1133">Transmembrane helix</keyword>
<dbReference type="SUPFAM" id="SSF54373">
    <property type="entry name" value="FAD-linked reductases, C-terminal domain"/>
    <property type="match status" value="1"/>
</dbReference>
<dbReference type="OrthoDB" id="417877at2759"/>
<evidence type="ECO:0000256" key="3">
    <source>
        <dbReference type="ARBA" id="ARBA00023002"/>
    </source>
</evidence>
<dbReference type="GO" id="GO:0016491">
    <property type="term" value="F:oxidoreductase activity"/>
    <property type="evidence" value="ECO:0007669"/>
    <property type="project" value="UniProtKB-KW"/>
</dbReference>
<feature type="transmembrane region" description="Helical" evidence="4">
    <location>
        <begin position="12"/>
        <end position="30"/>
    </location>
</feature>
<dbReference type="EMBL" id="KV427614">
    <property type="protein sequence ID" value="KZT08532.1"/>
    <property type="molecule type" value="Genomic_DNA"/>
</dbReference>
<name>A0A165F7E8_9APHY</name>
<gene>
    <name evidence="6" type="ORF">LAESUDRAFT_742270</name>
</gene>
<dbReference type="InterPro" id="IPR051104">
    <property type="entry name" value="FAD_monoxygenase"/>
</dbReference>
<evidence type="ECO:0000256" key="1">
    <source>
        <dbReference type="ARBA" id="ARBA00022630"/>
    </source>
</evidence>
<protein>
    <submittedName>
        <fullName evidence="6">FAD/NAD(P)-binding domain-containing protein</fullName>
    </submittedName>
</protein>
<dbReference type="STRING" id="1314785.A0A165F7E8"/>
<dbReference type="GO" id="GO:0071949">
    <property type="term" value="F:FAD binding"/>
    <property type="evidence" value="ECO:0007669"/>
    <property type="project" value="InterPro"/>
</dbReference>
<dbReference type="InterPro" id="IPR036188">
    <property type="entry name" value="FAD/NAD-bd_sf"/>
</dbReference>
<reference evidence="6 7" key="1">
    <citation type="journal article" date="2016" name="Mol. Biol. Evol.">
        <title>Comparative Genomics of Early-Diverging Mushroom-Forming Fungi Provides Insights into the Origins of Lignocellulose Decay Capabilities.</title>
        <authorList>
            <person name="Nagy L.G."/>
            <person name="Riley R."/>
            <person name="Tritt A."/>
            <person name="Adam C."/>
            <person name="Daum C."/>
            <person name="Floudas D."/>
            <person name="Sun H."/>
            <person name="Yadav J.S."/>
            <person name="Pangilinan J."/>
            <person name="Larsson K.H."/>
            <person name="Matsuura K."/>
            <person name="Barry K."/>
            <person name="Labutti K."/>
            <person name="Kuo R."/>
            <person name="Ohm R.A."/>
            <person name="Bhattacharya S.S."/>
            <person name="Shirouzu T."/>
            <person name="Yoshinaga Y."/>
            <person name="Martin F.M."/>
            <person name="Grigoriev I.V."/>
            <person name="Hibbett D.S."/>
        </authorList>
    </citation>
    <scope>NUCLEOTIDE SEQUENCE [LARGE SCALE GENOMIC DNA]</scope>
    <source>
        <strain evidence="6 7">93-53</strain>
    </source>
</reference>
<sequence>MATSVSSKQGKVKAAIVGGGVVGLTCAIALQRLGVPVELFEAAAHFGEIGAGVAIGPNAARILQSLGILDEICAKTGEPGLTMRSFLFVSGQEGHELLYEVQIAVSAYEQYPEEEGSNSLGAHRASLLDALVQFLDPNTAHFHKKCISLSTSERDPQRTTIHFADGTSYEADVVIGADGIHSSVRAAMIGEETSRPVFSNTVCYRGLFPYETAKAAGLKTDFTSGRPVIFTGRDKHLVVFGVRNATLINVVAFSADHNRPIGSTSLPSEGPWVKTVSQEEMMQEYAGWGSDVMILLKCIEKPSKWFIHVVHPPLDSYVKGDVALVGDAAHGMLPHMGAGAGQGIEDAYVLAQLLGQPQTTASNIETVLQAYDRVRRPRAQMVWDGSVRAGEIYDGYGEHGLSAEGVTEDLGRLWDPVWYHNLDDDLQSAVKWLRETSAFRQD</sequence>
<proteinExistence type="predicted"/>
<dbReference type="InParanoid" id="A0A165F7E8"/>
<dbReference type="RefSeq" id="XP_040766272.1">
    <property type="nucleotide sequence ID" value="XM_040911183.1"/>
</dbReference>
<dbReference type="PANTHER" id="PTHR46720:SF3">
    <property type="entry name" value="FAD-BINDING DOMAIN-CONTAINING PROTEIN-RELATED"/>
    <property type="match status" value="1"/>
</dbReference>
<dbReference type="Gene3D" id="3.50.50.60">
    <property type="entry name" value="FAD/NAD(P)-binding domain"/>
    <property type="match status" value="1"/>
</dbReference>
<dbReference type="PRINTS" id="PR00420">
    <property type="entry name" value="RNGMNOXGNASE"/>
</dbReference>
<evidence type="ECO:0000313" key="6">
    <source>
        <dbReference type="EMBL" id="KZT08532.1"/>
    </source>
</evidence>
<evidence type="ECO:0000313" key="7">
    <source>
        <dbReference type="Proteomes" id="UP000076871"/>
    </source>
</evidence>
<dbReference type="Proteomes" id="UP000076871">
    <property type="component" value="Unassembled WGS sequence"/>
</dbReference>
<keyword evidence="2" id="KW-0274">FAD</keyword>
<keyword evidence="7" id="KW-1185">Reference proteome</keyword>
<organism evidence="6 7">
    <name type="scientific">Laetiporus sulphureus 93-53</name>
    <dbReference type="NCBI Taxonomy" id="1314785"/>
    <lineage>
        <taxon>Eukaryota</taxon>
        <taxon>Fungi</taxon>
        <taxon>Dikarya</taxon>
        <taxon>Basidiomycota</taxon>
        <taxon>Agaricomycotina</taxon>
        <taxon>Agaricomycetes</taxon>
        <taxon>Polyporales</taxon>
        <taxon>Laetiporus</taxon>
    </lineage>
</organism>
<dbReference type="AlphaFoldDB" id="A0A165F7E8"/>
<dbReference type="PANTHER" id="PTHR46720">
    <property type="entry name" value="HYDROXYLASE, PUTATIVE (AFU_ORTHOLOGUE AFUA_3G01460)-RELATED"/>
    <property type="match status" value="1"/>
</dbReference>